<dbReference type="InterPro" id="IPR027417">
    <property type="entry name" value="P-loop_NTPase"/>
</dbReference>
<dbReference type="PANTHER" id="PTHR43166">
    <property type="entry name" value="AMINO ACID IMPORT ATP-BINDING PROTEIN"/>
    <property type="match status" value="1"/>
</dbReference>
<dbReference type="AlphaFoldDB" id="A0A220UC96"/>
<protein>
    <submittedName>
        <fullName evidence="8">Phosphonate ABC transporter ATP-binding protein</fullName>
    </submittedName>
</protein>
<dbReference type="KEGG" id="brv:CFK39_06605"/>
<dbReference type="InterPro" id="IPR012693">
    <property type="entry name" value="ABC_transpr_PhnC"/>
</dbReference>
<organism evidence="8 9">
    <name type="scientific">Brachybacterium avium</name>
    <dbReference type="NCBI Taxonomy" id="2017485"/>
    <lineage>
        <taxon>Bacteria</taxon>
        <taxon>Bacillati</taxon>
        <taxon>Actinomycetota</taxon>
        <taxon>Actinomycetes</taxon>
        <taxon>Micrococcales</taxon>
        <taxon>Dermabacteraceae</taxon>
        <taxon>Brachybacterium</taxon>
    </lineage>
</organism>
<sequence>MTEQSPPAQSSESSAPWSISLDDVSVTYPNGTRALRNVSVDIGAGEIVSVVGLSGSGKSTLIRTINGLVTATSGTVTVGGHDVTSLRGRRLRELRGHIGMIFQGFNLADRVNVLNNVLVGRFAHTPTYRTLLGLTTAADKDLALQALDSVGMLEKVWTRASSLSGGQKQRVAIARALAQEPSIMLADEPVASLDPPTAHAVMGDLARINADRGLTVLINIHMMDLARQYANRMIGLRDGEVVYDGPAGTATDADFAQIYGRPVQTDDHLGSQR</sequence>
<dbReference type="Pfam" id="PF00005">
    <property type="entry name" value="ABC_tran"/>
    <property type="match status" value="1"/>
</dbReference>
<dbReference type="GO" id="GO:0016020">
    <property type="term" value="C:membrane"/>
    <property type="evidence" value="ECO:0007669"/>
    <property type="project" value="InterPro"/>
</dbReference>
<proteinExistence type="predicted"/>
<dbReference type="InterPro" id="IPR017871">
    <property type="entry name" value="ABC_transporter-like_CS"/>
</dbReference>
<dbReference type="InterPro" id="IPR050086">
    <property type="entry name" value="MetN_ABC_transporter-like"/>
</dbReference>
<gene>
    <name evidence="8" type="primary">phnC</name>
    <name evidence="8" type="ORF">CFK39_06605</name>
</gene>
<name>A0A220UC96_9MICO</name>
<reference evidence="9" key="1">
    <citation type="submission" date="2017-07" db="EMBL/GenBank/DDBJ databases">
        <title>Brachybacterium sp. VR2415.</title>
        <authorList>
            <person name="Tak E.J."/>
            <person name="Bae J.-W."/>
        </authorList>
    </citation>
    <scope>NUCLEOTIDE SEQUENCE [LARGE SCALE GENOMIC DNA]</scope>
    <source>
        <strain evidence="9">VR2415</strain>
    </source>
</reference>
<dbReference type="NCBIfam" id="TIGR02315">
    <property type="entry name" value="ABC_phnC"/>
    <property type="match status" value="1"/>
</dbReference>
<dbReference type="PANTHER" id="PTHR43166:SF6">
    <property type="entry name" value="PHOSPHONATES IMPORT ATP-BINDING PROTEIN PHNC"/>
    <property type="match status" value="1"/>
</dbReference>
<dbReference type="SMART" id="SM00382">
    <property type="entry name" value="AAA"/>
    <property type="match status" value="1"/>
</dbReference>
<keyword evidence="2" id="KW-1003">Cell membrane</keyword>
<dbReference type="RefSeq" id="WP_089064802.1">
    <property type="nucleotide sequence ID" value="NZ_CP022316.1"/>
</dbReference>
<dbReference type="InterPro" id="IPR003593">
    <property type="entry name" value="AAA+_ATPase"/>
</dbReference>
<dbReference type="GO" id="GO:0016887">
    <property type="term" value="F:ATP hydrolysis activity"/>
    <property type="evidence" value="ECO:0007669"/>
    <property type="project" value="InterPro"/>
</dbReference>
<evidence type="ECO:0000256" key="1">
    <source>
        <dbReference type="ARBA" id="ARBA00022448"/>
    </source>
</evidence>
<dbReference type="SUPFAM" id="SSF52540">
    <property type="entry name" value="P-loop containing nucleoside triphosphate hydrolases"/>
    <property type="match status" value="1"/>
</dbReference>
<dbReference type="PROSITE" id="PS50893">
    <property type="entry name" value="ABC_TRANSPORTER_2"/>
    <property type="match status" value="1"/>
</dbReference>
<dbReference type="Proteomes" id="UP000198398">
    <property type="component" value="Chromosome"/>
</dbReference>
<dbReference type="GO" id="GO:0005524">
    <property type="term" value="F:ATP binding"/>
    <property type="evidence" value="ECO:0007669"/>
    <property type="project" value="UniProtKB-KW"/>
</dbReference>
<accession>A0A220UC96</accession>
<dbReference type="Gene3D" id="3.40.50.300">
    <property type="entry name" value="P-loop containing nucleotide triphosphate hydrolases"/>
    <property type="match status" value="1"/>
</dbReference>
<evidence type="ECO:0000256" key="4">
    <source>
        <dbReference type="ARBA" id="ARBA00022840"/>
    </source>
</evidence>
<evidence type="ECO:0000256" key="3">
    <source>
        <dbReference type="ARBA" id="ARBA00022741"/>
    </source>
</evidence>
<keyword evidence="1" id="KW-0813">Transport</keyword>
<evidence type="ECO:0000313" key="8">
    <source>
        <dbReference type="EMBL" id="ASK65561.1"/>
    </source>
</evidence>
<feature type="domain" description="ABC transporter" evidence="7">
    <location>
        <begin position="19"/>
        <end position="263"/>
    </location>
</feature>
<dbReference type="PROSITE" id="PS00211">
    <property type="entry name" value="ABC_TRANSPORTER_1"/>
    <property type="match status" value="1"/>
</dbReference>
<dbReference type="CDD" id="cd03256">
    <property type="entry name" value="ABC_PhnC_transporter"/>
    <property type="match status" value="1"/>
</dbReference>
<dbReference type="InterPro" id="IPR003439">
    <property type="entry name" value="ABC_transporter-like_ATP-bd"/>
</dbReference>
<evidence type="ECO:0000256" key="5">
    <source>
        <dbReference type="ARBA" id="ARBA00022967"/>
    </source>
</evidence>
<evidence type="ECO:0000313" key="9">
    <source>
        <dbReference type="Proteomes" id="UP000198398"/>
    </source>
</evidence>
<keyword evidence="3" id="KW-0547">Nucleotide-binding</keyword>
<keyword evidence="6" id="KW-0472">Membrane</keyword>
<keyword evidence="5" id="KW-1278">Translocase</keyword>
<evidence type="ECO:0000256" key="6">
    <source>
        <dbReference type="ARBA" id="ARBA00023136"/>
    </source>
</evidence>
<evidence type="ECO:0000256" key="2">
    <source>
        <dbReference type="ARBA" id="ARBA00022475"/>
    </source>
</evidence>
<keyword evidence="4 8" id="KW-0067">ATP-binding</keyword>
<dbReference type="EMBL" id="CP022316">
    <property type="protein sequence ID" value="ASK65561.1"/>
    <property type="molecule type" value="Genomic_DNA"/>
</dbReference>
<evidence type="ECO:0000259" key="7">
    <source>
        <dbReference type="PROSITE" id="PS50893"/>
    </source>
</evidence>
<dbReference type="GO" id="GO:0015416">
    <property type="term" value="F:ABC-type phosphonate transporter activity"/>
    <property type="evidence" value="ECO:0007669"/>
    <property type="project" value="InterPro"/>
</dbReference>
<dbReference type="OrthoDB" id="4283894at2"/>
<keyword evidence="9" id="KW-1185">Reference proteome</keyword>